<dbReference type="EMBL" id="JANBQF010000020">
    <property type="protein sequence ID" value="KAJ2007686.1"/>
    <property type="molecule type" value="Genomic_DNA"/>
</dbReference>
<accession>A0A9W8BNE4</accession>
<feature type="transmembrane region" description="Helical" evidence="5">
    <location>
        <begin position="53"/>
        <end position="71"/>
    </location>
</feature>
<keyword evidence="4 5" id="KW-0472">Membrane</keyword>
<keyword evidence="7" id="KW-1185">Reference proteome</keyword>
<evidence type="ECO:0000313" key="7">
    <source>
        <dbReference type="Proteomes" id="UP001150907"/>
    </source>
</evidence>
<dbReference type="PANTHER" id="PTHR31465">
    <property type="entry name" value="PROTEIN RTA1-RELATED"/>
    <property type="match status" value="1"/>
</dbReference>
<protein>
    <recommendedName>
        <fullName evidence="8">RTA1 like protein</fullName>
    </recommendedName>
</protein>
<dbReference type="AlphaFoldDB" id="A0A9W8BNE4"/>
<organism evidence="6 7">
    <name type="scientific">Coemansia thaxteri</name>
    <dbReference type="NCBI Taxonomy" id="2663907"/>
    <lineage>
        <taxon>Eukaryota</taxon>
        <taxon>Fungi</taxon>
        <taxon>Fungi incertae sedis</taxon>
        <taxon>Zoopagomycota</taxon>
        <taxon>Kickxellomycotina</taxon>
        <taxon>Kickxellomycetes</taxon>
        <taxon>Kickxellales</taxon>
        <taxon>Kickxellaceae</taxon>
        <taxon>Coemansia</taxon>
    </lineage>
</organism>
<proteinExistence type="predicted"/>
<evidence type="ECO:0000256" key="5">
    <source>
        <dbReference type="SAM" id="Phobius"/>
    </source>
</evidence>
<comment type="caution">
    <text evidence="6">The sequence shown here is derived from an EMBL/GenBank/DDBJ whole genome shotgun (WGS) entry which is preliminary data.</text>
</comment>
<dbReference type="OrthoDB" id="3358017at2759"/>
<evidence type="ECO:0000256" key="3">
    <source>
        <dbReference type="ARBA" id="ARBA00022989"/>
    </source>
</evidence>
<feature type="transmembrane region" description="Helical" evidence="5">
    <location>
        <begin position="244"/>
        <end position="262"/>
    </location>
</feature>
<dbReference type="PANTHER" id="PTHR31465:SF1">
    <property type="entry name" value="PROTEIN RTA1-RELATED"/>
    <property type="match status" value="1"/>
</dbReference>
<keyword evidence="3 5" id="KW-1133">Transmembrane helix</keyword>
<evidence type="ECO:0000256" key="4">
    <source>
        <dbReference type="ARBA" id="ARBA00023136"/>
    </source>
</evidence>
<sequence>MLSEKFTRYPAADNRLLYFTYLPANIYPQVSAGVYIATGIVLSIQAIRSRAQWWQYILAGTAFAEGLGYVFRAICVNNTTFTLYVLMTLFLLLPPNFMALVNYKSVGSIIGESKVNARWFWLRRRFVNWFYFSSDIFSIAMQGAGGGMLTSAKYRDTGKKIVLVGLIVQLFFFACFLATTFYVWTHRAYSVSMGPRDSSPRSAKRKVMFTIVATTALLYLRSIYRVAEFADGYGGKIYSSEWAFYAFDTVIIFAAFVVYILVPLGPHFSRRGSQGAAVLDDSATVASSRSLVEERK</sequence>
<evidence type="ECO:0000256" key="1">
    <source>
        <dbReference type="ARBA" id="ARBA00004141"/>
    </source>
</evidence>
<keyword evidence="2 5" id="KW-0812">Transmembrane</keyword>
<dbReference type="Proteomes" id="UP001150907">
    <property type="component" value="Unassembled WGS sequence"/>
</dbReference>
<dbReference type="GO" id="GO:0016020">
    <property type="term" value="C:membrane"/>
    <property type="evidence" value="ECO:0007669"/>
    <property type="project" value="UniProtKB-SubCell"/>
</dbReference>
<gene>
    <name evidence="6" type="ORF">H4R26_000644</name>
</gene>
<dbReference type="Pfam" id="PF04479">
    <property type="entry name" value="RTA1"/>
    <property type="match status" value="1"/>
</dbReference>
<feature type="transmembrane region" description="Helical" evidence="5">
    <location>
        <begin position="26"/>
        <end position="46"/>
    </location>
</feature>
<dbReference type="InterPro" id="IPR007568">
    <property type="entry name" value="RTA1"/>
</dbReference>
<feature type="transmembrane region" description="Helical" evidence="5">
    <location>
        <begin position="83"/>
        <end position="105"/>
    </location>
</feature>
<reference evidence="6" key="1">
    <citation type="submission" date="2022-07" db="EMBL/GenBank/DDBJ databases">
        <title>Phylogenomic reconstructions and comparative analyses of Kickxellomycotina fungi.</title>
        <authorList>
            <person name="Reynolds N.K."/>
            <person name="Stajich J.E."/>
            <person name="Barry K."/>
            <person name="Grigoriev I.V."/>
            <person name="Crous P."/>
            <person name="Smith M.E."/>
        </authorList>
    </citation>
    <scope>NUCLEOTIDE SEQUENCE</scope>
    <source>
        <strain evidence="6">IMI 214461</strain>
    </source>
</reference>
<evidence type="ECO:0000256" key="2">
    <source>
        <dbReference type="ARBA" id="ARBA00022692"/>
    </source>
</evidence>
<evidence type="ECO:0000313" key="6">
    <source>
        <dbReference type="EMBL" id="KAJ2007686.1"/>
    </source>
</evidence>
<feature type="transmembrane region" description="Helical" evidence="5">
    <location>
        <begin position="126"/>
        <end position="149"/>
    </location>
</feature>
<feature type="transmembrane region" description="Helical" evidence="5">
    <location>
        <begin position="161"/>
        <end position="185"/>
    </location>
</feature>
<comment type="subcellular location">
    <subcellularLocation>
        <location evidence="1">Membrane</location>
        <topology evidence="1">Multi-pass membrane protein</topology>
    </subcellularLocation>
</comment>
<evidence type="ECO:0008006" key="8">
    <source>
        <dbReference type="Google" id="ProtNLM"/>
    </source>
</evidence>
<name>A0A9W8BNE4_9FUNG</name>
<feature type="transmembrane region" description="Helical" evidence="5">
    <location>
        <begin position="206"/>
        <end position="224"/>
    </location>
</feature>